<evidence type="ECO:0000313" key="1">
    <source>
        <dbReference type="EMBL" id="KAK1394575.1"/>
    </source>
</evidence>
<reference evidence="1" key="1">
    <citation type="submission" date="2023-02" db="EMBL/GenBank/DDBJ databases">
        <title>Genome of toxic invasive species Heracleum sosnowskyi carries increased number of genes despite the absence of recent whole-genome duplications.</title>
        <authorList>
            <person name="Schelkunov M."/>
            <person name="Shtratnikova V."/>
            <person name="Makarenko M."/>
            <person name="Klepikova A."/>
            <person name="Omelchenko D."/>
            <person name="Novikova G."/>
            <person name="Obukhova E."/>
            <person name="Bogdanov V."/>
            <person name="Penin A."/>
            <person name="Logacheva M."/>
        </authorList>
    </citation>
    <scope>NUCLEOTIDE SEQUENCE</scope>
    <source>
        <strain evidence="1">Hsosn_3</strain>
        <tissue evidence="1">Leaf</tissue>
    </source>
</reference>
<dbReference type="Proteomes" id="UP001237642">
    <property type="component" value="Unassembled WGS sequence"/>
</dbReference>
<dbReference type="AlphaFoldDB" id="A0AAD8MYA1"/>
<name>A0AAD8MYA1_9APIA</name>
<keyword evidence="2" id="KW-1185">Reference proteome</keyword>
<sequence length="100" mass="11592">MAGEREKRDFGGDSPGGMVFRWVGPNRDVPLRHVQVGATCIKKRRSRRRITKGRLPPWNCLGEMLMGEEEMVRVDRTNHIKIRGKALQLMKYSRRTTTIL</sequence>
<reference evidence="1" key="2">
    <citation type="submission" date="2023-05" db="EMBL/GenBank/DDBJ databases">
        <authorList>
            <person name="Schelkunov M.I."/>
        </authorList>
    </citation>
    <scope>NUCLEOTIDE SEQUENCE</scope>
    <source>
        <strain evidence="1">Hsosn_3</strain>
        <tissue evidence="1">Leaf</tissue>
    </source>
</reference>
<protein>
    <submittedName>
        <fullName evidence="1">Uncharacterized protein</fullName>
    </submittedName>
</protein>
<accession>A0AAD8MYA1</accession>
<gene>
    <name evidence="1" type="ORF">POM88_013631</name>
</gene>
<proteinExistence type="predicted"/>
<organism evidence="1 2">
    <name type="scientific">Heracleum sosnowskyi</name>
    <dbReference type="NCBI Taxonomy" id="360622"/>
    <lineage>
        <taxon>Eukaryota</taxon>
        <taxon>Viridiplantae</taxon>
        <taxon>Streptophyta</taxon>
        <taxon>Embryophyta</taxon>
        <taxon>Tracheophyta</taxon>
        <taxon>Spermatophyta</taxon>
        <taxon>Magnoliopsida</taxon>
        <taxon>eudicotyledons</taxon>
        <taxon>Gunneridae</taxon>
        <taxon>Pentapetalae</taxon>
        <taxon>asterids</taxon>
        <taxon>campanulids</taxon>
        <taxon>Apiales</taxon>
        <taxon>Apiaceae</taxon>
        <taxon>Apioideae</taxon>
        <taxon>apioid superclade</taxon>
        <taxon>Tordylieae</taxon>
        <taxon>Tordyliinae</taxon>
        <taxon>Heracleum</taxon>
    </lineage>
</organism>
<dbReference type="EMBL" id="JAUIZM010000003">
    <property type="protein sequence ID" value="KAK1394575.1"/>
    <property type="molecule type" value="Genomic_DNA"/>
</dbReference>
<evidence type="ECO:0000313" key="2">
    <source>
        <dbReference type="Proteomes" id="UP001237642"/>
    </source>
</evidence>
<comment type="caution">
    <text evidence="1">The sequence shown here is derived from an EMBL/GenBank/DDBJ whole genome shotgun (WGS) entry which is preliminary data.</text>
</comment>